<evidence type="ECO:0000313" key="2">
    <source>
        <dbReference type="Proteomes" id="UP000297951"/>
    </source>
</evidence>
<name>A0A4Y9F493_9MICC</name>
<protein>
    <submittedName>
        <fullName evidence="1">Uncharacterized protein</fullName>
    </submittedName>
</protein>
<gene>
    <name evidence="1" type="ORF">E4U03_04620</name>
</gene>
<accession>A0A4Y9F493</accession>
<proteinExistence type="predicted"/>
<dbReference type="Proteomes" id="UP000297951">
    <property type="component" value="Unassembled WGS sequence"/>
</dbReference>
<organism evidence="1 2">
    <name type="scientific">Rothia nasimurium</name>
    <dbReference type="NCBI Taxonomy" id="85336"/>
    <lineage>
        <taxon>Bacteria</taxon>
        <taxon>Bacillati</taxon>
        <taxon>Actinomycetota</taxon>
        <taxon>Actinomycetes</taxon>
        <taxon>Micrococcales</taxon>
        <taxon>Micrococcaceae</taxon>
        <taxon>Rothia</taxon>
    </lineage>
</organism>
<sequence>MSIGLNDCVGWLVTEDHHWVPVADRGSVSVSGGGPLIAPFVSALGLRSAFFRGVTPRSWQVDVQAPWEWANRVTALARSGGRRLYWLSLMGRHVNMLPSETVTGNVLPLGSRAVDGLPVQAYGLSRAGGYIASTSAPVREGMTLVGSAYQGGGILSIEYRDAAGVLMRHYTARATATTAPGWVQVESTAPAGAVEAKIVAAGALTVFAAPALRTGHDATKLGAAPVGHCAWVTIDDIQYSHGSLAYPHSPVSYSLTLTEVN</sequence>
<dbReference type="EMBL" id="SPQC01000012">
    <property type="protein sequence ID" value="TFU22903.1"/>
    <property type="molecule type" value="Genomic_DNA"/>
</dbReference>
<dbReference type="RefSeq" id="WP_135011940.1">
    <property type="nucleotide sequence ID" value="NZ_JADGLK010000012.1"/>
</dbReference>
<reference evidence="1 2" key="1">
    <citation type="submission" date="2019-03" db="EMBL/GenBank/DDBJ databases">
        <title>Diversity of the mouse oral microbiome.</title>
        <authorList>
            <person name="Joseph S."/>
            <person name="Aduse-Opoku J."/>
            <person name="Curtis M."/>
            <person name="Wade W."/>
            <person name="Hashim A."/>
        </authorList>
    </citation>
    <scope>NUCLEOTIDE SEQUENCE [LARGE SCALE GENOMIC DNA]</scope>
    <source>
        <strain evidence="2">irhom_31</strain>
    </source>
</reference>
<dbReference type="AlphaFoldDB" id="A0A4Y9F493"/>
<evidence type="ECO:0000313" key="1">
    <source>
        <dbReference type="EMBL" id="TFU22903.1"/>
    </source>
</evidence>
<comment type="caution">
    <text evidence="1">The sequence shown here is derived from an EMBL/GenBank/DDBJ whole genome shotgun (WGS) entry which is preliminary data.</text>
</comment>